<name>A0A1I2P6B1_9FLAO</name>
<feature type="transmembrane region" description="Helical" evidence="1">
    <location>
        <begin position="5"/>
        <end position="23"/>
    </location>
</feature>
<dbReference type="AlphaFoldDB" id="A0A1I2P6B1"/>
<keyword evidence="1" id="KW-0472">Membrane</keyword>
<protein>
    <submittedName>
        <fullName evidence="2">Uncharacterized protein</fullName>
    </submittedName>
</protein>
<dbReference type="Proteomes" id="UP000199116">
    <property type="component" value="Unassembled WGS sequence"/>
</dbReference>
<feature type="transmembrane region" description="Helical" evidence="1">
    <location>
        <begin position="35"/>
        <end position="53"/>
    </location>
</feature>
<proteinExistence type="predicted"/>
<reference evidence="3" key="1">
    <citation type="submission" date="2016-10" db="EMBL/GenBank/DDBJ databases">
        <authorList>
            <person name="Varghese N."/>
            <person name="Submissions S."/>
        </authorList>
    </citation>
    <scope>NUCLEOTIDE SEQUENCE [LARGE SCALE GENOMIC DNA]</scope>
    <source>
        <strain evidence="3">DSM 23515</strain>
    </source>
</reference>
<evidence type="ECO:0000313" key="3">
    <source>
        <dbReference type="Proteomes" id="UP000199116"/>
    </source>
</evidence>
<dbReference type="EMBL" id="FOOH01000028">
    <property type="protein sequence ID" value="SFG11604.1"/>
    <property type="molecule type" value="Genomic_DNA"/>
</dbReference>
<keyword evidence="1" id="KW-1133">Transmembrane helix</keyword>
<evidence type="ECO:0000256" key="1">
    <source>
        <dbReference type="SAM" id="Phobius"/>
    </source>
</evidence>
<evidence type="ECO:0000313" key="2">
    <source>
        <dbReference type="EMBL" id="SFG11604.1"/>
    </source>
</evidence>
<keyword evidence="1" id="KW-0812">Transmembrane</keyword>
<keyword evidence="3" id="KW-1185">Reference proteome</keyword>
<sequence length="59" mass="6502">MKLSLLLKILSVVNLIFVIFLILDLTNIITLPSSVYGILLISVGILTATGIYLKENNKK</sequence>
<gene>
    <name evidence="2" type="ORF">SAMN04488033_1286</name>
</gene>
<accession>A0A1I2P6B1</accession>
<organism evidence="2 3">
    <name type="scientific">Salegentibacter agarivorans</name>
    <dbReference type="NCBI Taxonomy" id="345907"/>
    <lineage>
        <taxon>Bacteria</taxon>
        <taxon>Pseudomonadati</taxon>
        <taxon>Bacteroidota</taxon>
        <taxon>Flavobacteriia</taxon>
        <taxon>Flavobacteriales</taxon>
        <taxon>Flavobacteriaceae</taxon>
        <taxon>Salegentibacter</taxon>
    </lineage>
</organism>